<comment type="caution">
    <text evidence="2">The sequence shown here is derived from an EMBL/GenBank/DDBJ whole genome shotgun (WGS) entry which is preliminary data.</text>
</comment>
<dbReference type="InterPro" id="IPR007685">
    <property type="entry name" value="RelA_SpoT"/>
</dbReference>
<dbReference type="SMART" id="SM00954">
    <property type="entry name" value="RelA_SpoT"/>
    <property type="match status" value="1"/>
</dbReference>
<accession>A0ABQ4Y7M5</accession>
<keyword evidence="3" id="KW-1185">Reference proteome</keyword>
<feature type="domain" description="RelA/SpoT" evidence="1">
    <location>
        <begin position="13"/>
        <end position="97"/>
    </location>
</feature>
<dbReference type="EMBL" id="BQNB010010172">
    <property type="protein sequence ID" value="GJS73684.1"/>
    <property type="molecule type" value="Genomic_DNA"/>
</dbReference>
<name>A0ABQ4Y7M5_9ASTR</name>
<evidence type="ECO:0000313" key="2">
    <source>
        <dbReference type="EMBL" id="GJS73684.1"/>
    </source>
</evidence>
<evidence type="ECO:0000313" key="3">
    <source>
        <dbReference type="Proteomes" id="UP001151760"/>
    </source>
</evidence>
<reference evidence="2" key="2">
    <citation type="submission" date="2022-01" db="EMBL/GenBank/DDBJ databases">
        <authorList>
            <person name="Yamashiro T."/>
            <person name="Shiraishi A."/>
            <person name="Satake H."/>
            <person name="Nakayama K."/>
        </authorList>
    </citation>
    <scope>NUCLEOTIDE SEQUENCE</scope>
</reference>
<evidence type="ECO:0000259" key="1">
    <source>
        <dbReference type="SMART" id="SM00954"/>
    </source>
</evidence>
<reference evidence="2" key="1">
    <citation type="journal article" date="2022" name="Int. J. Mol. Sci.">
        <title>Draft Genome of Tanacetum Coccineum: Genomic Comparison of Closely Related Tanacetum-Family Plants.</title>
        <authorList>
            <person name="Yamashiro T."/>
            <person name="Shiraishi A."/>
            <person name="Nakayama K."/>
            <person name="Satake H."/>
        </authorList>
    </citation>
    <scope>NUCLEOTIDE SEQUENCE</scope>
</reference>
<dbReference type="PANTHER" id="PTHR21262">
    <property type="entry name" value="GUANOSINE-3',5'-BIS DIPHOSPHATE 3'-PYROPHOSPHOHYDROLASE"/>
    <property type="match status" value="1"/>
</dbReference>
<dbReference type="Pfam" id="PF04607">
    <property type="entry name" value="RelA_SpoT"/>
    <property type="match status" value="1"/>
</dbReference>
<proteinExistence type="predicted"/>
<dbReference type="InterPro" id="IPR043519">
    <property type="entry name" value="NT_sf"/>
</dbReference>
<dbReference type="Proteomes" id="UP001151760">
    <property type="component" value="Unassembled WGS sequence"/>
</dbReference>
<dbReference type="SUPFAM" id="SSF81301">
    <property type="entry name" value="Nucleotidyltransferase"/>
    <property type="match status" value="1"/>
</dbReference>
<protein>
    <submittedName>
        <fullName evidence="2">Probable GTP diphosphokinase RSH2, chloroplastic</fullName>
    </submittedName>
</protein>
<gene>
    <name evidence="2" type="ORF">Tco_0706525</name>
</gene>
<dbReference type="PANTHER" id="PTHR21262:SF37">
    <property type="entry name" value="RELA_SPOT-RELATED"/>
    <property type="match status" value="1"/>
</dbReference>
<organism evidence="2 3">
    <name type="scientific">Tanacetum coccineum</name>
    <dbReference type="NCBI Taxonomy" id="301880"/>
    <lineage>
        <taxon>Eukaryota</taxon>
        <taxon>Viridiplantae</taxon>
        <taxon>Streptophyta</taxon>
        <taxon>Embryophyta</taxon>
        <taxon>Tracheophyta</taxon>
        <taxon>Spermatophyta</taxon>
        <taxon>Magnoliopsida</taxon>
        <taxon>eudicotyledons</taxon>
        <taxon>Gunneridae</taxon>
        <taxon>Pentapetalae</taxon>
        <taxon>asterids</taxon>
        <taxon>campanulids</taxon>
        <taxon>Asterales</taxon>
        <taxon>Asteraceae</taxon>
        <taxon>Asteroideae</taxon>
        <taxon>Anthemideae</taxon>
        <taxon>Anthemidinae</taxon>
        <taxon>Tanacetum</taxon>
    </lineage>
</organism>
<dbReference type="Gene3D" id="3.30.460.10">
    <property type="entry name" value="Beta Polymerase, domain 2"/>
    <property type="match status" value="1"/>
</dbReference>
<sequence length="185" mass="20644">MESVSVTKGTLVSRLSELSKLACESNTAIKIVEADPMHTMFLGMVDARAVVHGYRSLHTVVMGEGLVPLEVQIRTKEMRHSQAEFGFAAHWRYKEDQSSISYADVMKPPSKFPFHSEDCPHSYKPSCLSDGPVLVIVIENDKMSVQEFSANATVKDVLDRAGEGSYRWSPYESSVKQEFVRIAKA</sequence>